<evidence type="ECO:0000256" key="2">
    <source>
        <dbReference type="ARBA" id="ARBA00022737"/>
    </source>
</evidence>
<comment type="caution">
    <text evidence="6">Lacks conserved residue(s) required for the propagation of feature annotation.</text>
</comment>
<keyword evidence="4" id="KW-0325">Glycoprotein</keyword>
<feature type="disulfide bond" evidence="6">
    <location>
        <begin position="390"/>
        <end position="402"/>
    </location>
</feature>
<dbReference type="SMART" id="SM00136">
    <property type="entry name" value="LamNT"/>
    <property type="match status" value="1"/>
</dbReference>
<evidence type="ECO:0000256" key="7">
    <source>
        <dbReference type="SAM" id="SignalP"/>
    </source>
</evidence>
<dbReference type="Pfam" id="PF00053">
    <property type="entry name" value="EGF_laminin"/>
    <property type="match status" value="3"/>
</dbReference>
<dbReference type="InterPro" id="IPR002049">
    <property type="entry name" value="LE_dom"/>
</dbReference>
<keyword evidence="3 6" id="KW-1015">Disulfide bond</keyword>
<dbReference type="InterPro" id="IPR008211">
    <property type="entry name" value="Laminin_N"/>
</dbReference>
<dbReference type="FunFam" id="2.10.25.10:FF:000728">
    <property type="entry name" value="Laminin subunit gamma 1"/>
    <property type="match status" value="1"/>
</dbReference>
<dbReference type="Proteomes" id="UP000015104">
    <property type="component" value="Unassembled WGS sequence"/>
</dbReference>
<feature type="domain" description="Laminin N-terminal" evidence="9">
    <location>
        <begin position="53"/>
        <end position="274"/>
    </location>
</feature>
<reference evidence="10" key="2">
    <citation type="submission" date="2015-06" db="UniProtKB">
        <authorList>
            <consortium name="EnsemblMetazoa"/>
        </authorList>
    </citation>
    <scope>IDENTIFICATION</scope>
</reference>
<dbReference type="GO" id="GO:0009887">
    <property type="term" value="P:animal organ morphogenesis"/>
    <property type="evidence" value="ECO:0007669"/>
    <property type="project" value="TreeGrafter"/>
</dbReference>
<evidence type="ECO:0000259" key="9">
    <source>
        <dbReference type="PROSITE" id="PS51117"/>
    </source>
</evidence>
<dbReference type="GO" id="GO:0005604">
    <property type="term" value="C:basement membrane"/>
    <property type="evidence" value="ECO:0007669"/>
    <property type="project" value="TreeGrafter"/>
</dbReference>
<keyword evidence="1 7" id="KW-0732">Signal</keyword>
<evidence type="ECO:0000256" key="5">
    <source>
        <dbReference type="ARBA" id="ARBA00023292"/>
    </source>
</evidence>
<proteinExistence type="predicted"/>
<dbReference type="PRINTS" id="PR00011">
    <property type="entry name" value="EGFLAMININ"/>
</dbReference>
<dbReference type="Gene3D" id="2.60.120.260">
    <property type="entry name" value="Galactose-binding domain-like"/>
    <property type="match status" value="1"/>
</dbReference>
<dbReference type="EnsemblMetazoa" id="tetur11g04200.1">
    <property type="protein sequence ID" value="tetur11g04200.1"/>
    <property type="gene ID" value="tetur11g04200"/>
</dbReference>
<dbReference type="SMART" id="SM00180">
    <property type="entry name" value="EGF_Lam"/>
    <property type="match status" value="3"/>
</dbReference>
<evidence type="ECO:0000256" key="4">
    <source>
        <dbReference type="ARBA" id="ARBA00023180"/>
    </source>
</evidence>
<keyword evidence="5 6" id="KW-0424">Laminin EGF-like domain</keyword>
<feature type="signal peptide" evidence="7">
    <location>
        <begin position="1"/>
        <end position="25"/>
    </location>
</feature>
<evidence type="ECO:0000313" key="11">
    <source>
        <dbReference type="Proteomes" id="UP000015104"/>
    </source>
</evidence>
<feature type="disulfide bond" evidence="6">
    <location>
        <begin position="410"/>
        <end position="419"/>
    </location>
</feature>
<dbReference type="Pfam" id="PF00055">
    <property type="entry name" value="Laminin_N"/>
    <property type="match status" value="1"/>
</dbReference>
<organism evidence="10 11">
    <name type="scientific">Tetranychus urticae</name>
    <name type="common">Two-spotted spider mite</name>
    <dbReference type="NCBI Taxonomy" id="32264"/>
    <lineage>
        <taxon>Eukaryota</taxon>
        <taxon>Metazoa</taxon>
        <taxon>Ecdysozoa</taxon>
        <taxon>Arthropoda</taxon>
        <taxon>Chelicerata</taxon>
        <taxon>Arachnida</taxon>
        <taxon>Acari</taxon>
        <taxon>Acariformes</taxon>
        <taxon>Trombidiformes</taxon>
        <taxon>Prostigmata</taxon>
        <taxon>Eleutherengona</taxon>
        <taxon>Raphignathae</taxon>
        <taxon>Tetranychoidea</taxon>
        <taxon>Tetranychidae</taxon>
        <taxon>Tetranychus</taxon>
    </lineage>
</organism>
<dbReference type="STRING" id="32264.T1KHF3"/>
<dbReference type="Gene3D" id="2.10.25.10">
    <property type="entry name" value="Laminin"/>
    <property type="match status" value="2"/>
</dbReference>
<keyword evidence="2" id="KW-0677">Repeat</keyword>
<dbReference type="InterPro" id="IPR050440">
    <property type="entry name" value="Laminin/Netrin_ECM"/>
</dbReference>
<dbReference type="FunFam" id="2.10.25.10:FF:000166">
    <property type="entry name" value="laminin subunit gamma-1"/>
    <property type="match status" value="1"/>
</dbReference>
<reference evidence="11" key="1">
    <citation type="submission" date="2011-08" db="EMBL/GenBank/DDBJ databases">
        <authorList>
            <person name="Rombauts S."/>
        </authorList>
    </citation>
    <scope>NUCLEOTIDE SEQUENCE</scope>
    <source>
        <strain evidence="11">London</strain>
    </source>
</reference>
<evidence type="ECO:0000313" key="10">
    <source>
        <dbReference type="EnsemblMetazoa" id="tetur11g04200.1"/>
    </source>
</evidence>
<name>T1KHF3_TETUR</name>
<sequence length="589" mass="66281">MPLSINCVLIYQLIIVSTLVVNILCQPSYYNDPLNPFPSLNAAQRSCYDEQGKARRCVPPFENAAYLRPVEATNTCDDMRTCDGKCRRGDHTVQYINDFHDNAAQSWWQSETMYDGIEYPKTVNITLHLGKSYDVTYIRLLFNSLRPESLAIYKREDEKSDWTPFQYFSGNCLDTFNVSESREVPDSQPDKVLCSKEFSDISPLSGGNVIFSTLENRPSNKRYDQNAELQKFVAATDIKVVLVRHGTFGDEIFRDPPALKTYYYAISDLSVGGRCKCNGHADECKTQDPNDPYSQLMCVCQHNTTGINCEKCLPLYNDQEWGVATFEDAHECQPCNCNGRAIECVFDPELLAETGNGGRCINCTGNTAGPNCERCQEGYYENNFGRCVACNCDKTGSVNTQCSRDGQCICRPGVAGDKCDRCADNYYDFSAQGCKPCDCNVPGSLNNTAQCHPIIIDLLLLEKIRMFTARVSQMDYRNQLKQVQKKDYRLEDDDEVVSKTSKPEWAQPKSKTTSVSEAVSEVVSDKNLRTMFFLGFQCNLFHLASLPLLTVAHQLFMTSSSFLFSPFLCSFPSSSNIVWNVYVLLQAPS</sequence>
<feature type="chain" id="PRO_5007729024" description="Laminin N-terminal domain-containing protein" evidence="7">
    <location>
        <begin position="26"/>
        <end position="589"/>
    </location>
</feature>
<dbReference type="PANTHER" id="PTHR10574">
    <property type="entry name" value="NETRIN/LAMININ-RELATED"/>
    <property type="match status" value="1"/>
</dbReference>
<evidence type="ECO:0000256" key="1">
    <source>
        <dbReference type="ARBA" id="ARBA00022729"/>
    </source>
</evidence>
<dbReference type="CDD" id="cd00055">
    <property type="entry name" value="EGF_Lam"/>
    <property type="match status" value="3"/>
</dbReference>
<dbReference type="PROSITE" id="PS01248">
    <property type="entry name" value="EGF_LAM_1"/>
    <property type="match status" value="1"/>
</dbReference>
<dbReference type="EMBL" id="CAEY01000075">
    <property type="status" value="NOT_ANNOTATED_CDS"/>
    <property type="molecule type" value="Genomic_DNA"/>
</dbReference>
<dbReference type="GO" id="GO:0007411">
    <property type="term" value="P:axon guidance"/>
    <property type="evidence" value="ECO:0007669"/>
    <property type="project" value="TreeGrafter"/>
</dbReference>
<evidence type="ECO:0008006" key="12">
    <source>
        <dbReference type="Google" id="ProtNLM"/>
    </source>
</evidence>
<dbReference type="HOGENOM" id="CLU_018213_2_0_1"/>
<evidence type="ECO:0000256" key="3">
    <source>
        <dbReference type="ARBA" id="ARBA00023157"/>
    </source>
</evidence>
<feature type="domain" description="Laminin EGF-like" evidence="8">
    <location>
        <begin position="390"/>
        <end position="436"/>
    </location>
</feature>
<dbReference type="SUPFAM" id="SSF57196">
    <property type="entry name" value="EGF/Laminin"/>
    <property type="match status" value="3"/>
</dbReference>
<dbReference type="AlphaFoldDB" id="T1KHF3"/>
<keyword evidence="11" id="KW-1185">Reference proteome</keyword>
<evidence type="ECO:0000259" key="8">
    <source>
        <dbReference type="PROSITE" id="PS50027"/>
    </source>
</evidence>
<protein>
    <recommendedName>
        <fullName evidence="12">Laminin N-terminal domain-containing protein</fullName>
    </recommendedName>
</protein>
<dbReference type="GO" id="GO:0009888">
    <property type="term" value="P:tissue development"/>
    <property type="evidence" value="ECO:0007669"/>
    <property type="project" value="TreeGrafter"/>
</dbReference>
<dbReference type="PROSITE" id="PS51117">
    <property type="entry name" value="LAMININ_NTER"/>
    <property type="match status" value="1"/>
</dbReference>
<dbReference type="eggNOG" id="KOG1836">
    <property type="taxonomic scope" value="Eukaryota"/>
</dbReference>
<dbReference type="PROSITE" id="PS50027">
    <property type="entry name" value="EGF_LAM_2"/>
    <property type="match status" value="1"/>
</dbReference>
<accession>T1KHF3</accession>
<dbReference type="PANTHER" id="PTHR10574:SF435">
    <property type="entry name" value="LAMININ SUBUNIT GAMMA-1"/>
    <property type="match status" value="1"/>
</dbReference>
<evidence type="ECO:0000256" key="6">
    <source>
        <dbReference type="PROSITE-ProRule" id="PRU00460"/>
    </source>
</evidence>